<evidence type="ECO:0000313" key="4">
    <source>
        <dbReference type="Proteomes" id="UP000466535"/>
    </source>
</evidence>
<keyword evidence="3" id="KW-0489">Methyltransferase</keyword>
<dbReference type="OrthoDB" id="147504at2157"/>
<organism evidence="3 4">
    <name type="scientific">Halovenus carboxidivorans</name>
    <dbReference type="NCBI Taxonomy" id="2692199"/>
    <lineage>
        <taxon>Archaea</taxon>
        <taxon>Methanobacteriati</taxon>
        <taxon>Methanobacteriota</taxon>
        <taxon>Stenosarchaea group</taxon>
        <taxon>Halobacteria</taxon>
        <taxon>Halobacteriales</taxon>
        <taxon>Haloarculaceae</taxon>
        <taxon>Halovenus</taxon>
    </lineage>
</organism>
<name>A0A6B0SZZ1_9EURY</name>
<dbReference type="Pfam" id="PF13649">
    <property type="entry name" value="Methyltransf_25"/>
    <property type="match status" value="1"/>
</dbReference>
<dbReference type="InterPro" id="IPR029063">
    <property type="entry name" value="SAM-dependent_MTases_sf"/>
</dbReference>
<dbReference type="AlphaFoldDB" id="A0A6B0SZZ1"/>
<dbReference type="GO" id="GO:0032259">
    <property type="term" value="P:methylation"/>
    <property type="evidence" value="ECO:0007669"/>
    <property type="project" value="UniProtKB-KW"/>
</dbReference>
<proteinExistence type="predicted"/>
<feature type="compositionally biased region" description="Basic and acidic residues" evidence="1">
    <location>
        <begin position="1"/>
        <end position="10"/>
    </location>
</feature>
<dbReference type="EMBL" id="WUUT01000002">
    <property type="protein sequence ID" value="MXR51458.1"/>
    <property type="molecule type" value="Genomic_DNA"/>
</dbReference>
<protein>
    <submittedName>
        <fullName evidence="3">Methyltransferase domain-containing protein</fullName>
    </submittedName>
</protein>
<accession>A0A6B0SZZ1</accession>
<feature type="compositionally biased region" description="Polar residues" evidence="1">
    <location>
        <begin position="187"/>
        <end position="197"/>
    </location>
</feature>
<dbReference type="GO" id="GO:0008168">
    <property type="term" value="F:methyltransferase activity"/>
    <property type="evidence" value="ECO:0007669"/>
    <property type="project" value="UniProtKB-KW"/>
</dbReference>
<feature type="region of interest" description="Disordered" evidence="1">
    <location>
        <begin position="1"/>
        <end position="21"/>
    </location>
</feature>
<dbReference type="RefSeq" id="WP_159763588.1">
    <property type="nucleotide sequence ID" value="NZ_WUUT01000002.1"/>
</dbReference>
<reference evidence="3 4" key="1">
    <citation type="submission" date="2019-12" db="EMBL/GenBank/DDBJ databases">
        <title>Isolation and characterization of three novel carbon monoxide-oxidizing members of Halobacteria from salione crusts and soils.</title>
        <authorList>
            <person name="Myers M.R."/>
            <person name="King G.M."/>
        </authorList>
    </citation>
    <scope>NUCLEOTIDE SEQUENCE [LARGE SCALE GENOMIC DNA]</scope>
    <source>
        <strain evidence="3 4">WSH3</strain>
    </source>
</reference>
<evidence type="ECO:0000313" key="3">
    <source>
        <dbReference type="EMBL" id="MXR51458.1"/>
    </source>
</evidence>
<gene>
    <name evidence="3" type="ORF">GRX03_07555</name>
</gene>
<dbReference type="Gene3D" id="3.40.50.150">
    <property type="entry name" value="Vaccinia Virus protein VP39"/>
    <property type="match status" value="1"/>
</dbReference>
<keyword evidence="4" id="KW-1185">Reference proteome</keyword>
<sequence>MTTWDERFESGEYPTNPDPSPMLRAYLPDLPDGRALDVATGTGRNAVFLATEGYTVDALDQSRTGLRITRENAADEGVADRIQPIQADIPTFEFPTDRYDLVTISFYRAVDRFPDIKEALADGGYLFVEHHLRSTDPTPSGPSTDRYRFGANELLHACLDLTVIHYDATTERRPEDKRRASARILARNSTGQKQQYPSRWDPSTEC</sequence>
<dbReference type="CDD" id="cd02440">
    <property type="entry name" value="AdoMet_MTases"/>
    <property type="match status" value="1"/>
</dbReference>
<evidence type="ECO:0000256" key="1">
    <source>
        <dbReference type="SAM" id="MobiDB-lite"/>
    </source>
</evidence>
<feature type="domain" description="Methyltransferase" evidence="2">
    <location>
        <begin position="36"/>
        <end position="107"/>
    </location>
</feature>
<feature type="region of interest" description="Disordered" evidence="1">
    <location>
        <begin position="184"/>
        <end position="206"/>
    </location>
</feature>
<comment type="caution">
    <text evidence="3">The sequence shown here is derived from an EMBL/GenBank/DDBJ whole genome shotgun (WGS) entry which is preliminary data.</text>
</comment>
<dbReference type="SUPFAM" id="SSF53335">
    <property type="entry name" value="S-adenosyl-L-methionine-dependent methyltransferases"/>
    <property type="match status" value="1"/>
</dbReference>
<keyword evidence="3" id="KW-0808">Transferase</keyword>
<dbReference type="Proteomes" id="UP000466535">
    <property type="component" value="Unassembled WGS sequence"/>
</dbReference>
<evidence type="ECO:0000259" key="2">
    <source>
        <dbReference type="Pfam" id="PF13649"/>
    </source>
</evidence>
<dbReference type="InterPro" id="IPR041698">
    <property type="entry name" value="Methyltransf_25"/>
</dbReference>